<protein>
    <submittedName>
        <fullName evidence="1">Uncharacterized protein</fullName>
    </submittedName>
</protein>
<accession>A0ACB9RBX2</accession>
<organism evidence="1 2">
    <name type="scientific">Melastoma candidum</name>
    <dbReference type="NCBI Taxonomy" id="119954"/>
    <lineage>
        <taxon>Eukaryota</taxon>
        <taxon>Viridiplantae</taxon>
        <taxon>Streptophyta</taxon>
        <taxon>Embryophyta</taxon>
        <taxon>Tracheophyta</taxon>
        <taxon>Spermatophyta</taxon>
        <taxon>Magnoliopsida</taxon>
        <taxon>eudicotyledons</taxon>
        <taxon>Gunneridae</taxon>
        <taxon>Pentapetalae</taxon>
        <taxon>rosids</taxon>
        <taxon>malvids</taxon>
        <taxon>Myrtales</taxon>
        <taxon>Melastomataceae</taxon>
        <taxon>Melastomatoideae</taxon>
        <taxon>Melastomateae</taxon>
        <taxon>Melastoma</taxon>
    </lineage>
</organism>
<dbReference type="EMBL" id="CM042883">
    <property type="protein sequence ID" value="KAI4376374.1"/>
    <property type="molecule type" value="Genomic_DNA"/>
</dbReference>
<comment type="caution">
    <text evidence="1">The sequence shown here is derived from an EMBL/GenBank/DDBJ whole genome shotgun (WGS) entry which is preliminary data.</text>
</comment>
<sequence length="776" mass="85683">MLSLRHLRTFRRYLTSSSAAHPDSILDSFLTAAPETNPQLLQNHSLIITSGNSANPFLSAKLISGYASFDDLISSCKVFDLVPRKDIFLWNSIVKAHFSNGLYSQALEFYSKMRTSGVSPNGFSVPMVVAACAEQAELWHGMRVHGVVMKFGLLSGDDSCAVGSSLIFMYMKCGQVVSGQKVFEEMTARDVVAWTTLVIGYVHNGEDNKGLGCLVEMVRLDQMDSQPNFRTTEGALKACGNRGAISECHCLHGFAVKRGLDCCQNVQASILSMYSKCDSASDSFRAFRELVDKDIVSWTTIIGLCSRAGLMGECFEMFLEMLGSGIVPDGIVISCILFGLSNTMNIPAGKAFHGLVVRRHVDLLVGDQVVSNSLISMYFKFGLFCSAVKLFETLSKQEKELWNIVIAGLGRPGMEEYCIKYFREMQDAGIESDSLSIVSVISSCSRLGLKKLGYSLHCFIMKNSAKEDVSVSNSLIDLYGSLHDVEAARQIFSNMKKDLVSWNSMMSLYNFNDQYKDALALFDKMIALDLKPNNATLVTVLTACSSQADLQNGERINRYIHEQGICMNVPLATALVDMYAKCGKINRAKQLFDLMEERDVISWNVMIFAYAIHGDAEAAFEIFQLMENSNERPNALTFLGLLSACARTGLLEEGMSVFSRMHQYSIKPELKHYSCLVELLGKTGDLKGSEKLILSLPEPPDAAIWATLLSTCTSQEEFDTGVRVAKHAIRRHPENDGCYVGLSNICSSIGNWGEAELVRGEMKNKGMKKQAAWSAL</sequence>
<name>A0ACB9RBX2_9MYRT</name>
<evidence type="ECO:0000313" key="2">
    <source>
        <dbReference type="Proteomes" id="UP001057402"/>
    </source>
</evidence>
<keyword evidence="2" id="KW-1185">Reference proteome</keyword>
<proteinExistence type="predicted"/>
<reference evidence="2" key="1">
    <citation type="journal article" date="2023" name="Front. Plant Sci.">
        <title>Chromosomal-level genome assembly of Melastoma candidum provides insights into trichome evolution.</title>
        <authorList>
            <person name="Zhong Y."/>
            <person name="Wu W."/>
            <person name="Sun C."/>
            <person name="Zou P."/>
            <person name="Liu Y."/>
            <person name="Dai S."/>
            <person name="Zhou R."/>
        </authorList>
    </citation>
    <scope>NUCLEOTIDE SEQUENCE [LARGE SCALE GENOMIC DNA]</scope>
</reference>
<gene>
    <name evidence="1" type="ORF">MLD38_014143</name>
</gene>
<evidence type="ECO:0000313" key="1">
    <source>
        <dbReference type="EMBL" id="KAI4376374.1"/>
    </source>
</evidence>
<dbReference type="Proteomes" id="UP001057402">
    <property type="component" value="Chromosome 4"/>
</dbReference>